<dbReference type="InterPro" id="IPR003591">
    <property type="entry name" value="Leu-rich_rpt_typical-subtyp"/>
</dbReference>
<feature type="domain" description="Disease resistance protein At4g27190-like leucine-rich repeats" evidence="13">
    <location>
        <begin position="1491"/>
        <end position="1608"/>
    </location>
</feature>
<feature type="domain" description="Core Histone H2A/H2B/H3" evidence="12">
    <location>
        <begin position="798"/>
        <end position="879"/>
    </location>
</feature>
<dbReference type="PRINTS" id="PR00622">
    <property type="entry name" value="HISTONEH3"/>
</dbReference>
<dbReference type="GO" id="GO:0000786">
    <property type="term" value="C:nucleosome"/>
    <property type="evidence" value="ECO:0007669"/>
    <property type="project" value="UniProtKB-KW"/>
</dbReference>
<dbReference type="GO" id="GO:0030527">
    <property type="term" value="F:structural constituent of chromatin"/>
    <property type="evidence" value="ECO:0007669"/>
    <property type="project" value="InterPro"/>
</dbReference>
<evidence type="ECO:0000256" key="6">
    <source>
        <dbReference type="ARBA" id="ARBA00022737"/>
    </source>
</evidence>
<keyword evidence="4" id="KW-0158">Chromosome</keyword>
<name>A0A7J6EF87_CANSA</name>
<dbReference type="SMART" id="SM00428">
    <property type="entry name" value="H3"/>
    <property type="match status" value="1"/>
</dbReference>
<feature type="domain" description="Disease resistance R13L4/SHOC-2-like LRR" evidence="14">
    <location>
        <begin position="68"/>
        <end position="174"/>
    </location>
</feature>
<evidence type="ECO:0000313" key="17">
    <source>
        <dbReference type="Proteomes" id="UP000583929"/>
    </source>
</evidence>
<evidence type="ECO:0000256" key="2">
    <source>
        <dbReference type="ARBA" id="ARBA00004286"/>
    </source>
</evidence>
<evidence type="ECO:0000256" key="3">
    <source>
        <dbReference type="ARBA" id="ARBA00010343"/>
    </source>
</evidence>
<dbReference type="GO" id="GO:0005634">
    <property type="term" value="C:nucleus"/>
    <property type="evidence" value="ECO:0007669"/>
    <property type="project" value="UniProtKB-SubCell"/>
</dbReference>
<feature type="compositionally biased region" description="Basic and acidic residues" evidence="11">
    <location>
        <begin position="978"/>
        <end position="995"/>
    </location>
</feature>
<keyword evidence="6" id="KW-0677">Repeat</keyword>
<keyword evidence="9" id="KW-0539">Nucleus</keyword>
<evidence type="ECO:0000256" key="8">
    <source>
        <dbReference type="ARBA" id="ARBA00023125"/>
    </source>
</evidence>
<dbReference type="SMART" id="SM00367">
    <property type="entry name" value="LRR_CC"/>
    <property type="match status" value="10"/>
</dbReference>
<dbReference type="EMBL" id="JAATIQ010000431">
    <property type="protein sequence ID" value="KAF4356350.1"/>
    <property type="molecule type" value="Genomic_DNA"/>
</dbReference>
<dbReference type="InterPro" id="IPR057135">
    <property type="entry name" value="At4g27190-like_LRR"/>
</dbReference>
<comment type="similarity">
    <text evidence="3">Belongs to the histone H3 family.</text>
</comment>
<dbReference type="SUPFAM" id="SSF52058">
    <property type="entry name" value="L domain-like"/>
    <property type="match status" value="4"/>
</dbReference>
<dbReference type="InterPro" id="IPR009072">
    <property type="entry name" value="Histone-fold"/>
</dbReference>
<evidence type="ECO:0000259" key="13">
    <source>
        <dbReference type="Pfam" id="PF23247"/>
    </source>
</evidence>
<keyword evidence="7" id="KW-0007">Acetylation</keyword>
<evidence type="ECO:0000313" key="16">
    <source>
        <dbReference type="EMBL" id="KAF4356350.1"/>
    </source>
</evidence>
<evidence type="ECO:0000256" key="5">
    <source>
        <dbReference type="ARBA" id="ARBA00022614"/>
    </source>
</evidence>
<dbReference type="SUPFAM" id="SSF52047">
    <property type="entry name" value="RNI-like"/>
    <property type="match status" value="3"/>
</dbReference>
<dbReference type="PANTHER" id="PTHR47186:SF13">
    <property type="entry name" value="DISEASE RESISTANCE PROTEIN RGA3"/>
    <property type="match status" value="1"/>
</dbReference>
<dbReference type="Pfam" id="PF00125">
    <property type="entry name" value="Histone"/>
    <property type="match status" value="1"/>
</dbReference>
<organism evidence="16 17">
    <name type="scientific">Cannabis sativa</name>
    <name type="common">Hemp</name>
    <name type="synonym">Marijuana</name>
    <dbReference type="NCBI Taxonomy" id="3483"/>
    <lineage>
        <taxon>Eukaryota</taxon>
        <taxon>Viridiplantae</taxon>
        <taxon>Streptophyta</taxon>
        <taxon>Embryophyta</taxon>
        <taxon>Tracheophyta</taxon>
        <taxon>Spermatophyta</taxon>
        <taxon>Magnoliopsida</taxon>
        <taxon>eudicotyledons</taxon>
        <taxon>Gunneridae</taxon>
        <taxon>Pentapetalae</taxon>
        <taxon>rosids</taxon>
        <taxon>fabids</taxon>
        <taxon>Rosales</taxon>
        <taxon>Cannabaceae</taxon>
        <taxon>Cannabis</taxon>
    </lineage>
</organism>
<dbReference type="SUPFAM" id="SSF47113">
    <property type="entry name" value="Histone-fold"/>
    <property type="match status" value="1"/>
</dbReference>
<evidence type="ECO:0000259" key="15">
    <source>
        <dbReference type="Pfam" id="PF25019"/>
    </source>
</evidence>
<feature type="region of interest" description="Disordered" evidence="11">
    <location>
        <begin position="974"/>
        <end position="1000"/>
    </location>
</feature>
<reference evidence="16 17" key="1">
    <citation type="journal article" date="2020" name="bioRxiv">
        <title>Sequence and annotation of 42 cannabis genomes reveals extensive copy number variation in cannabinoid synthesis and pathogen resistance genes.</title>
        <authorList>
            <person name="Mckernan K.J."/>
            <person name="Helbert Y."/>
            <person name="Kane L.T."/>
            <person name="Ebling H."/>
            <person name="Zhang L."/>
            <person name="Liu B."/>
            <person name="Eaton Z."/>
            <person name="Mclaughlin S."/>
            <person name="Kingan S."/>
            <person name="Baybayan P."/>
            <person name="Concepcion G."/>
            <person name="Jordan M."/>
            <person name="Riva A."/>
            <person name="Barbazuk W."/>
            <person name="Harkins T."/>
        </authorList>
    </citation>
    <scope>NUCLEOTIDE SEQUENCE [LARGE SCALE GENOMIC DNA]</scope>
    <source>
        <strain evidence="17">cv. Jamaican Lion 4</strain>
        <tissue evidence="16">Leaf</tissue>
    </source>
</reference>
<sequence>MATELILSPIAEKIIGGLGSEAVKHISLIWGDTYSGSELSVLLIHAKKFRTFLKLSKFEEEKFFDAIISNCKFIRCLDLKCSSMKLVSNSIGKLKHMRYLDLSDNSHLKSLPNSVTNLVNLQTLKLNSCSNLQELPTDFEKLINLRHLELSFCDKLNSLPSGVGQLENLRYLDLSWSCGLLSLPDSTNDLLNLRTLKLNSCSNLQELPRDFEKLINLRHLELSSCDKLNSLPSGLGQLTQLRYLDLSLNDGLLSLPDSTSDLLNLHTLKLRHCSKLQELPRDLWKLINLRHLDISGCDKLEYMPCGLGQLTNLQKLSNYVLMKSKKSIPRHGGELKELMRLNNLRGGLKVTNLSCEKDVVAEYGTAKLTDKQYLRSLVLEWDSDEDEDEDEAIVGYEMSLEGLQPHQNIQELTIRKYGGVKLSSWLSSLTSLVKLRLADCAKCQHLVPLKQLHCLKNLMLERLVCLEYISNTNNMSEDLIGSTTTLLPSLDSLWLFDLPNLKGWWREIVTCGEEEKHMALPYLPCLSALRIIDCPKLTRMPLYPHLNGTLMLSKTSQKPFEETLRAMSSNVNVRSIFPTTSSFSPLSKLEWLILENMDDLECLPDCFKSLTSLNNLNIRSCPKLKNLCPGILHLSSLRHLGIKNCEGLGDMLNSDDYDFMWQALNGRLNLLNLSKLPNIVSVLPKGIQHLTSLQQIEVHSCDSLTTIPECINNLKSLKTLTMDSCPHLTSFPEGIRSLTTLNELKIKDCPMLLRRCKRNTGEDWDKISHIQHLDLLPDPNNTEENENSSNGCNLFNKPGTVALREIRKYQKSTELLIRKLPFQRLVREIAQDFKTDLRFQSSAVSALQEAAEAYLIGGVKLSNWLSSHTNLVKLTLKQLHCLKHLELERDGKEVDHSSSVANTNEDKLISLPSSPFIFFIENRVLSKADLHATLPIFGNKFSYREELLQESYFTQSLGSSKLYEPNIMTVLPNGFGIDGEKEKEDRGSRGRERGSRASGSRARKREPIFWVDGEKEGADLLGREISASLAYAENVRTLLKFFFSKDQAFCDAIISNCKFLRCLDLKRSSMKLVSNSIGKLIHLRYLDLSRNSYLKSLPNSITNLVNLQTFKLNYCSNLRKLPGDIEKLINLRHLEVSYCHDLNSLPSGLELPRYIEKLINLKHLEIYDCDRLEYMPCGLGQLTNLQRLSKYVLMKSENSIPRHGGELKELMRLNNLRGRLEVINLSCKKDVAAKYERAKLKDKQYLRSLILVWDSNVEIDETEAIVGYEMSIEGLQPHQNILELMLVNYGGVKLSNWLSSHTNLEKLTLKDCENCRYLVPLEQLQCLKHLKLENLVSLEYISNINMSEGLLGSTTTLLQSLQTLELIRLPNLKGWWREIVNSGKEVDHSSFAPNANEVKHTSFPYLPSLSSLYIECCPKLSCMPLYPHLEGELHLGNTSSKPLEDTLRMLMLRSNVGSLFPTRSSFSPLSMLERLDLINIDDLECLPDCFKSLTSLNHLDIIRCFKLKDLCPGILHLSSLRHLQITNCEVLGDMLNSDDYDFLWQAFKERLQSLELWELPSIVVVLPKGIQHLTSLQQLHIKYCDSLTTIPEWIHNLKSLKRFTLDSCPHLTSFPEGIRSLTSLNKLYIHDCPILLKRCKRITGEDWDKISHIQHVLLHPDPNHEENENPKQMDAISSTSLGSAIPLKEIMDRYVECECARTATWVYKTKSCLDVMYETDIVLPPKNEYYGEARNVDLSSRYSHQFAPLLAFRFKMSRRIQGMKKKLASISNDKSFFLEQGRQETILTARRVRDADFYVHDAYLGSELSVSLAHAKYIRTFLSISKDAMNDLLNLQTLKLNQCSKLKELPRDIGKLINLRHLKISYCHKLEYMPSGLGKLTNLQILSNYVLMKSEKCIPRHGGELKELMRLNNLRGGLELTNLSCEKNAAVEYEKAKLKDKQYLLSLTMEWDSEAKMDETEAIVGYEMSLEGLQPHQNIQNLRLTNYGGVKLSCWLSSLTNLVELSLNDCAKCEYLVPLDQFMCLKHLILENLVCLEYISNSKNVSKDLGCSTTTLLPSLETLVLLNLPNLKGWWREIEVDHSCFDANANEDNHTSLSYYLPSLLALSIRDCPKLTCMPLYPRLEGYLLLRKTSWKPLEETLRMRMMMSNNVGFVFPTTPSFSPLSKLESLTLRDIDDLECLPDSFKSLTSLNHLDIDGCPKLKDLCPGILHLSSLRHLQIRNCEGLGDMLISDDYDFMWQSLNGTLQSLELRKLPNIVTVLPMGIQHLTMLQYLEVRDCDSLTTIPEWIHNLKSLNKVIQLRRSDILIPVPYPNKEEEENEVRTMFISKGKITPPR</sequence>
<feature type="domain" description="R13L1/DRL21-like LRR repeat region" evidence="15">
    <location>
        <begin position="1207"/>
        <end position="1334"/>
    </location>
</feature>
<feature type="domain" description="Disease resistance R13L4/SHOC-2-like LRR" evidence="14">
    <location>
        <begin position="1047"/>
        <end position="1148"/>
    </location>
</feature>
<dbReference type="InterPro" id="IPR007125">
    <property type="entry name" value="H2A/H2B/H3"/>
</dbReference>
<dbReference type="GO" id="GO:0046982">
    <property type="term" value="F:protein heterodimerization activity"/>
    <property type="evidence" value="ECO:0007669"/>
    <property type="project" value="InterPro"/>
</dbReference>
<dbReference type="SMART" id="SM00369">
    <property type="entry name" value="LRR_TYP"/>
    <property type="match status" value="8"/>
</dbReference>
<accession>A0A7J6EF87</accession>
<dbReference type="Pfam" id="PF23598">
    <property type="entry name" value="LRR_14"/>
    <property type="match status" value="2"/>
</dbReference>
<dbReference type="Pfam" id="PF25019">
    <property type="entry name" value="LRR_R13L1-DRL21"/>
    <property type="match status" value="3"/>
</dbReference>
<keyword evidence="5" id="KW-0433">Leucine-rich repeat</keyword>
<comment type="caution">
    <text evidence="16">The sequence shown here is derived from an EMBL/GenBank/DDBJ whole genome shotgun (WGS) entry which is preliminary data.</text>
</comment>
<evidence type="ECO:0000256" key="4">
    <source>
        <dbReference type="ARBA" id="ARBA00022454"/>
    </source>
</evidence>
<evidence type="ECO:0000259" key="14">
    <source>
        <dbReference type="Pfam" id="PF23598"/>
    </source>
</evidence>
<keyword evidence="8" id="KW-0238">DNA-binding</keyword>
<keyword evidence="17" id="KW-1185">Reference proteome</keyword>
<proteinExistence type="inferred from homology"/>
<evidence type="ECO:0000256" key="11">
    <source>
        <dbReference type="SAM" id="MobiDB-lite"/>
    </source>
</evidence>
<feature type="domain" description="Disease resistance protein At4g27190-like leucine-rich repeats" evidence="13">
    <location>
        <begin position="2187"/>
        <end position="2286"/>
    </location>
</feature>
<feature type="domain" description="R13L1/DRL21-like LRR repeat region" evidence="15">
    <location>
        <begin position="335"/>
        <end position="462"/>
    </location>
</feature>
<feature type="domain" description="Disease resistance protein At4g27190-like leucine-rich repeats" evidence="13">
    <location>
        <begin position="609"/>
        <end position="725"/>
    </location>
</feature>
<keyword evidence="10" id="KW-0544">Nucleosome core</keyword>
<dbReference type="Gene3D" id="1.10.20.10">
    <property type="entry name" value="Histone, subunit A"/>
    <property type="match status" value="1"/>
</dbReference>
<dbReference type="Gene3D" id="3.80.10.10">
    <property type="entry name" value="Ribonuclease Inhibitor"/>
    <property type="match status" value="9"/>
</dbReference>
<dbReference type="InterPro" id="IPR056789">
    <property type="entry name" value="LRR_R13L1-DRL21"/>
</dbReference>
<evidence type="ECO:0000256" key="1">
    <source>
        <dbReference type="ARBA" id="ARBA00004123"/>
    </source>
</evidence>
<dbReference type="PROSITE" id="PS00959">
    <property type="entry name" value="HISTONE_H3_2"/>
    <property type="match status" value="1"/>
</dbReference>
<evidence type="ECO:0000256" key="10">
    <source>
        <dbReference type="ARBA" id="ARBA00023269"/>
    </source>
</evidence>
<feature type="domain" description="R13L1/DRL21-like LRR repeat region" evidence="15">
    <location>
        <begin position="1905"/>
        <end position="2032"/>
    </location>
</feature>
<dbReference type="Pfam" id="PF23247">
    <property type="entry name" value="LRR_RPS2"/>
    <property type="match status" value="3"/>
</dbReference>
<dbReference type="InterPro" id="IPR055414">
    <property type="entry name" value="LRR_R13L4/SHOC2-like"/>
</dbReference>
<dbReference type="InterPro" id="IPR032675">
    <property type="entry name" value="LRR_dom_sf"/>
</dbReference>
<dbReference type="CDD" id="cd22911">
    <property type="entry name" value="HFD_H3"/>
    <property type="match status" value="1"/>
</dbReference>
<comment type="subcellular location">
    <subcellularLocation>
        <location evidence="2">Chromosome</location>
    </subcellularLocation>
    <subcellularLocation>
        <location evidence="1">Nucleus</location>
    </subcellularLocation>
</comment>
<dbReference type="FunFam" id="1.10.20.10:FF:000085">
    <property type="entry name" value="Histone H3.2"/>
    <property type="match status" value="1"/>
</dbReference>
<protein>
    <submittedName>
        <fullName evidence="16">Uncharacterized protein</fullName>
    </submittedName>
</protein>
<evidence type="ECO:0000256" key="9">
    <source>
        <dbReference type="ARBA" id="ARBA00023242"/>
    </source>
</evidence>
<evidence type="ECO:0000256" key="7">
    <source>
        <dbReference type="ARBA" id="ARBA00022990"/>
    </source>
</evidence>
<gene>
    <name evidence="16" type="ORF">G4B88_001225</name>
</gene>
<evidence type="ECO:0000259" key="12">
    <source>
        <dbReference type="Pfam" id="PF00125"/>
    </source>
</evidence>
<dbReference type="InterPro" id="IPR000164">
    <property type="entry name" value="Histone_H3/CENP-A"/>
</dbReference>
<dbReference type="PANTHER" id="PTHR47186">
    <property type="entry name" value="LEUCINE-RICH REPEAT-CONTAINING PROTEIN 57"/>
    <property type="match status" value="1"/>
</dbReference>
<dbReference type="InterPro" id="IPR006553">
    <property type="entry name" value="Leu-rich_rpt_Cys-con_subtyp"/>
</dbReference>
<dbReference type="Proteomes" id="UP000583929">
    <property type="component" value="Unassembled WGS sequence"/>
</dbReference>
<dbReference type="GO" id="GO:0003677">
    <property type="term" value="F:DNA binding"/>
    <property type="evidence" value="ECO:0007669"/>
    <property type="project" value="UniProtKB-KW"/>
</dbReference>